<feature type="domain" description="DUF5703" evidence="2">
    <location>
        <begin position="31"/>
        <end position="315"/>
    </location>
</feature>
<dbReference type="InterPro" id="IPR043757">
    <property type="entry name" value="DUF5703_N"/>
</dbReference>
<evidence type="ECO:0000256" key="1">
    <source>
        <dbReference type="SAM" id="SignalP"/>
    </source>
</evidence>
<dbReference type="SUPFAM" id="SSF48208">
    <property type="entry name" value="Six-hairpin glycosidases"/>
    <property type="match status" value="1"/>
</dbReference>
<accession>A0A7K1SNE8</accession>
<dbReference type="AlphaFoldDB" id="A0A7K1SNE8"/>
<gene>
    <name evidence="3" type="ORF">GO755_35210</name>
</gene>
<dbReference type="Pfam" id="PF18961">
    <property type="entry name" value="DUF5703_N"/>
    <property type="match status" value="1"/>
</dbReference>
<name>A0A7K1SNE8_9BACT</name>
<dbReference type="Gene3D" id="1.50.10.10">
    <property type="match status" value="1"/>
</dbReference>
<reference evidence="3 4" key="1">
    <citation type="submission" date="2019-12" db="EMBL/GenBank/DDBJ databases">
        <title>Spirosoma sp. HMF4905 genome sequencing and assembly.</title>
        <authorList>
            <person name="Kang H."/>
            <person name="Cha I."/>
            <person name="Kim H."/>
            <person name="Joh K."/>
        </authorList>
    </citation>
    <scope>NUCLEOTIDE SEQUENCE [LARGE SCALE GENOMIC DNA]</scope>
    <source>
        <strain evidence="3 4">HMF4905</strain>
    </source>
</reference>
<evidence type="ECO:0000313" key="4">
    <source>
        <dbReference type="Proteomes" id="UP000436006"/>
    </source>
</evidence>
<comment type="caution">
    <text evidence="3">The sequence shown here is derived from an EMBL/GenBank/DDBJ whole genome shotgun (WGS) entry which is preliminary data.</text>
</comment>
<evidence type="ECO:0000259" key="2">
    <source>
        <dbReference type="Pfam" id="PF18961"/>
    </source>
</evidence>
<feature type="signal peptide" evidence="1">
    <location>
        <begin position="1"/>
        <end position="20"/>
    </location>
</feature>
<keyword evidence="1" id="KW-0732">Signal</keyword>
<feature type="chain" id="PRO_5029806528" description="DUF5703 domain-containing protein" evidence="1">
    <location>
        <begin position="21"/>
        <end position="767"/>
    </location>
</feature>
<sequence length="767" mass="87997">MKYILRILLLIFAGSLQAWGQSETSQTANVIWTSQSKNSSESMPCGGGDIGLNVWVEKGDILVYLARSGTFDENNAMLKLGRVRLKLSPNPFSGTDFKQELKLAEGGVTISGGNAQVHLWVDVFRPVVHIDVKSAKPVSISVAYESWRYEDHVVKSTEFRTNSYKAPQKFDVVTRKDDITFNGNGILFYHRNRSDAETIFDYTVRLEGMDSVKDKLFDPLKNNTFGGLMRGQNMRPIGTDTSTYAHAPFKAWTITTPKPVRAQTIEIGLNVAQANTLDDWKADLAGIMNEADRTKKTALQKSRDWWRQFWNRSYIVLDSKDTAVAAISKNYQLFRYQLGCNAYGKWPTKFNGGLFTFDPEFVDTKYPYSPDFRLWGGGTMTAQNQRLVYHPMLKNGDFDMLKSQFDFYLRTQKNAELRSQVYWQHNGACFTEQIENFGLPNIMEYGTKRPEGYDPGMEYNAWLEYEWDTVFEFCLMMLETERYEGRDITDYVPFIESCLAFYDEHYQQLAKQRGIRPFDGQGYYILYPTSACETYKMTYNSATVISALKVILGRMLELSDKYLDAKQREKWATMLKRIPPLPFQEYEGHKTLAPAVAWARIQNSESPQLYPVYPWGIYGVGKPDLDVAINTWNYDTLVVKYRSHVGWRQHSIFAARLGLTDEATRLTKLKFSNSTHRFPTFWGPGFDWTPDHNWGGSAMIGLQEMLMQTDGKTIRLLPAWPADWNATFKLHAPYNTTVEGRVVNGKLENLKVTPQERAKDVILPKSN</sequence>
<organism evidence="3 4">
    <name type="scientific">Spirosoma arboris</name>
    <dbReference type="NCBI Taxonomy" id="2682092"/>
    <lineage>
        <taxon>Bacteria</taxon>
        <taxon>Pseudomonadati</taxon>
        <taxon>Bacteroidota</taxon>
        <taxon>Cytophagia</taxon>
        <taxon>Cytophagales</taxon>
        <taxon>Cytophagaceae</taxon>
        <taxon>Spirosoma</taxon>
    </lineage>
</organism>
<dbReference type="InterPro" id="IPR008928">
    <property type="entry name" value="6-hairpin_glycosidase_sf"/>
</dbReference>
<dbReference type="EMBL" id="WPIN01000022">
    <property type="protein sequence ID" value="MVM35325.1"/>
    <property type="molecule type" value="Genomic_DNA"/>
</dbReference>
<proteinExistence type="predicted"/>
<evidence type="ECO:0000313" key="3">
    <source>
        <dbReference type="EMBL" id="MVM35325.1"/>
    </source>
</evidence>
<protein>
    <recommendedName>
        <fullName evidence="2">DUF5703 domain-containing protein</fullName>
    </recommendedName>
</protein>
<dbReference type="GO" id="GO:0005975">
    <property type="term" value="P:carbohydrate metabolic process"/>
    <property type="evidence" value="ECO:0007669"/>
    <property type="project" value="InterPro"/>
</dbReference>
<dbReference type="Proteomes" id="UP000436006">
    <property type="component" value="Unassembled WGS sequence"/>
</dbReference>
<dbReference type="InterPro" id="IPR012341">
    <property type="entry name" value="6hp_glycosidase-like_sf"/>
</dbReference>
<keyword evidence="4" id="KW-1185">Reference proteome</keyword>
<dbReference type="RefSeq" id="WP_157590138.1">
    <property type="nucleotide sequence ID" value="NZ_WPIN01000022.1"/>
</dbReference>